<dbReference type="EMBL" id="VSSQ01015841">
    <property type="protein sequence ID" value="MPM56609.1"/>
    <property type="molecule type" value="Genomic_DNA"/>
</dbReference>
<name>A0A645AU48_9ZZZZ</name>
<sequence>MHKANEAPNIAVISGEQSLSTDKTVLTTCTSLRNPSANNGRIGRSIKREVNVACSLGRPSLLKKPPGIFPTEYNFSSKLTVNGKKSTSFASFEAVAADNTTVSSYLTSTLPPACLAISPVSTVILRPQNSNL</sequence>
<evidence type="ECO:0000313" key="1">
    <source>
        <dbReference type="EMBL" id="MPM56609.1"/>
    </source>
</evidence>
<comment type="caution">
    <text evidence="1">The sequence shown here is derived from an EMBL/GenBank/DDBJ whole genome shotgun (WGS) entry which is preliminary data.</text>
</comment>
<reference evidence="1" key="1">
    <citation type="submission" date="2019-08" db="EMBL/GenBank/DDBJ databases">
        <authorList>
            <person name="Kucharzyk K."/>
            <person name="Murdoch R.W."/>
            <person name="Higgins S."/>
            <person name="Loffler F."/>
        </authorList>
    </citation>
    <scope>NUCLEOTIDE SEQUENCE</scope>
</reference>
<gene>
    <name evidence="1" type="ORF">SDC9_103418</name>
</gene>
<dbReference type="AlphaFoldDB" id="A0A645AU48"/>
<proteinExistence type="predicted"/>
<organism evidence="1">
    <name type="scientific">bioreactor metagenome</name>
    <dbReference type="NCBI Taxonomy" id="1076179"/>
    <lineage>
        <taxon>unclassified sequences</taxon>
        <taxon>metagenomes</taxon>
        <taxon>ecological metagenomes</taxon>
    </lineage>
</organism>
<accession>A0A645AU48</accession>
<protein>
    <submittedName>
        <fullName evidence="1">Uncharacterized protein</fullName>
    </submittedName>
</protein>